<dbReference type="AlphaFoldDB" id="C6HTX1"/>
<feature type="transmembrane region" description="Helical" evidence="6">
    <location>
        <begin position="207"/>
        <end position="227"/>
    </location>
</feature>
<feature type="transmembrane region" description="Helical" evidence="6">
    <location>
        <begin position="90"/>
        <end position="109"/>
    </location>
</feature>
<keyword evidence="8" id="KW-1185">Reference proteome</keyword>
<evidence type="ECO:0000256" key="5">
    <source>
        <dbReference type="SAM" id="MobiDB-lite"/>
    </source>
</evidence>
<feature type="transmembrane region" description="Helical" evidence="6">
    <location>
        <begin position="152"/>
        <end position="170"/>
    </location>
</feature>
<feature type="compositionally biased region" description="Low complexity" evidence="5">
    <location>
        <begin position="338"/>
        <end position="367"/>
    </location>
</feature>
<evidence type="ECO:0000256" key="1">
    <source>
        <dbReference type="ARBA" id="ARBA00004141"/>
    </source>
</evidence>
<dbReference type="GO" id="GO:0030255">
    <property type="term" value="P:protein secretion by the type IV secretion system"/>
    <property type="evidence" value="ECO:0007669"/>
    <property type="project" value="InterPro"/>
</dbReference>
<feature type="transmembrane region" description="Helical" evidence="6">
    <location>
        <begin position="176"/>
        <end position="195"/>
    </location>
</feature>
<dbReference type="InterPro" id="IPR014150">
    <property type="entry name" value="Conjugal_tfr_TrbL"/>
</dbReference>
<feature type="transmembrane region" description="Helical" evidence="6">
    <location>
        <begin position="121"/>
        <end position="140"/>
    </location>
</feature>
<keyword evidence="4 6" id="KW-0472">Membrane</keyword>
<evidence type="ECO:0000256" key="2">
    <source>
        <dbReference type="ARBA" id="ARBA00022692"/>
    </source>
</evidence>
<feature type="compositionally biased region" description="Low complexity" evidence="5">
    <location>
        <begin position="420"/>
        <end position="447"/>
    </location>
</feature>
<sequence>MVPTLSGSILPSISPPVFPPGNFANKILNTMQGVTTGWVLLVMPTAQKLFLDLAGLEVCWSMGEFILQKAQSGWEALAIATAKKILQLSIFFWIVSNANTIFWVILNLFQSTAATLTGVPVLSPGTILQTGVNFVSLIHSNIPWAAMLSPPVTFTVSFSSLLLLLSYVIVAGQFMVTIVEAYVATSAGILMLGFAGSRFTAQFADKYFAYAIGVGIKLLMCSVVVALGEGISTDLSSAMATPGFFTITTGALFSNLSELVGISLIYAFMAWYIPQLASSLASGSVGMTLGAFMATGASLVGSMFAASKLGGAAVLGGLEKLKGAASAGAGNGPSPLSGLSKLSMGSPSPSYVSPPGGISSAPSGGSSPPVPAPPGASGGGSDSPGGGGGTGSTGSGGGRSGSGSAGPEKSPSAGAGGEGSAASPSPQFSDPSAASSGSSGTASGVSGIQTPSMPSDKADVAAGGPQFKHGEAE</sequence>
<organism evidence="7 8">
    <name type="scientific">Leptospirillum ferrodiazotrophum</name>
    <dbReference type="NCBI Taxonomy" id="412449"/>
    <lineage>
        <taxon>Bacteria</taxon>
        <taxon>Pseudomonadati</taxon>
        <taxon>Nitrospirota</taxon>
        <taxon>Nitrospiria</taxon>
        <taxon>Nitrospirales</taxon>
        <taxon>Nitrospiraceae</taxon>
        <taxon>Leptospirillum</taxon>
    </lineage>
</organism>
<protein>
    <submittedName>
        <fullName evidence="7">Putative conjugal transfer protein (TrbL)</fullName>
    </submittedName>
</protein>
<dbReference type="GO" id="GO:0016020">
    <property type="term" value="C:membrane"/>
    <property type="evidence" value="ECO:0007669"/>
    <property type="project" value="UniProtKB-SubCell"/>
</dbReference>
<name>C6HTX1_9BACT</name>
<feature type="region of interest" description="Disordered" evidence="5">
    <location>
        <begin position="338"/>
        <end position="473"/>
    </location>
</feature>
<dbReference type="EMBL" id="GG693852">
    <property type="protein sequence ID" value="EES53899.1"/>
    <property type="molecule type" value="Genomic_DNA"/>
</dbReference>
<evidence type="ECO:0000256" key="3">
    <source>
        <dbReference type="ARBA" id="ARBA00022989"/>
    </source>
</evidence>
<feature type="transmembrane region" description="Helical" evidence="6">
    <location>
        <begin position="285"/>
        <end position="306"/>
    </location>
</feature>
<dbReference type="InterPro" id="IPR007688">
    <property type="entry name" value="Conjugal_tfr_TrbL/VirB6"/>
</dbReference>
<feature type="compositionally biased region" description="Gly residues" evidence="5">
    <location>
        <begin position="376"/>
        <end position="404"/>
    </location>
</feature>
<proteinExistence type="predicted"/>
<evidence type="ECO:0000256" key="6">
    <source>
        <dbReference type="SAM" id="Phobius"/>
    </source>
</evidence>
<gene>
    <name evidence="7" type="ORF">UBAL3_44810036</name>
</gene>
<dbReference type="Proteomes" id="UP000009374">
    <property type="component" value="Unassembled WGS sequence"/>
</dbReference>
<evidence type="ECO:0000313" key="7">
    <source>
        <dbReference type="EMBL" id="EES53899.1"/>
    </source>
</evidence>
<feature type="transmembrane region" description="Helical" evidence="6">
    <location>
        <begin position="247"/>
        <end position="273"/>
    </location>
</feature>
<evidence type="ECO:0000313" key="8">
    <source>
        <dbReference type="Proteomes" id="UP000009374"/>
    </source>
</evidence>
<dbReference type="Pfam" id="PF04610">
    <property type="entry name" value="TrbL"/>
    <property type="match status" value="1"/>
</dbReference>
<accession>C6HTX1</accession>
<dbReference type="NCBIfam" id="TIGR02783">
    <property type="entry name" value="TrbL_P"/>
    <property type="match status" value="1"/>
</dbReference>
<evidence type="ECO:0000256" key="4">
    <source>
        <dbReference type="ARBA" id="ARBA00023136"/>
    </source>
</evidence>
<keyword evidence="2 6" id="KW-0812">Transmembrane</keyword>
<reference evidence="7 8" key="1">
    <citation type="journal article" date="2009" name="Appl. Environ. Microbiol.">
        <title>Community genomic and proteomic analyses of chemoautotrophic iron-oxidizing "Leptospirillum rubarum" (Group II) and "Leptospirillum ferrodiazotrophum" (Group III) bacteria in acid mine drainage biofilms.</title>
        <authorList>
            <person name="Goltsman D.S."/>
            <person name="Denef V.J."/>
            <person name="Singer S.W."/>
            <person name="VerBerkmoes N.C."/>
            <person name="Lefsrud M."/>
            <person name="Mueller R.S."/>
            <person name="Dick G.J."/>
            <person name="Sun C.L."/>
            <person name="Wheeler K.E."/>
            <person name="Zemla A."/>
            <person name="Baker B.J."/>
            <person name="Hauser L."/>
            <person name="Land M."/>
            <person name="Shah M.B."/>
            <person name="Thelen M.P."/>
            <person name="Hettich R.L."/>
            <person name="Banfield J.F."/>
        </authorList>
    </citation>
    <scope>NUCLEOTIDE SEQUENCE [LARGE SCALE GENOMIC DNA]</scope>
</reference>
<comment type="subcellular location">
    <subcellularLocation>
        <location evidence="1">Membrane</location>
        <topology evidence="1">Multi-pass membrane protein</topology>
    </subcellularLocation>
</comment>
<keyword evidence="3 6" id="KW-1133">Transmembrane helix</keyword>